<reference evidence="2" key="1">
    <citation type="submission" date="2015-02" db="EMBL/GenBank/DDBJ databases">
        <title>Characterization of two novel Thaumarchaeota isolated from the Northern Adriatic Sea.</title>
        <authorList>
            <person name="Bayer B."/>
            <person name="Vojvoda J."/>
            <person name="Offre P."/>
            <person name="Srivastava A."/>
            <person name="Elisabeth N."/>
            <person name="Garcia J.A.L."/>
            <person name="Schleper C."/>
            <person name="Herndl G.J."/>
        </authorList>
    </citation>
    <scope>NUCLEOTIDE SEQUENCE [LARGE SCALE GENOMIC DNA]</scope>
    <source>
        <strain evidence="2">D3C</strain>
    </source>
</reference>
<name>A0A0C5C191_9ARCH</name>
<dbReference type="GeneID" id="41600976"/>
<evidence type="ECO:0000313" key="2">
    <source>
        <dbReference type="Proteomes" id="UP000032027"/>
    </source>
</evidence>
<dbReference type="AlphaFoldDB" id="A0A0C5C191"/>
<dbReference type="HOGENOM" id="CLU_958468_0_0_2"/>
<reference evidence="1 2" key="3">
    <citation type="journal article" date="2019" name="Int. J. Syst. Evol. Microbiol.">
        <title>Nitrosopumilus adriaticus sp. nov. and Nitrosopumilus piranensis sp. nov., two ammonia-oxidizing archaea from the Adriatic Sea and members of the class Nitrososphaeria.</title>
        <authorList>
            <person name="Bayer B."/>
            <person name="Vojvoda J."/>
            <person name="Reinthaler T."/>
            <person name="Reyes C."/>
            <person name="Pinto M."/>
            <person name="Herndl G.J."/>
        </authorList>
    </citation>
    <scope>NUCLEOTIDE SEQUENCE [LARGE SCALE GENOMIC DNA]</scope>
    <source>
        <strain evidence="1 2">D3C</strain>
    </source>
</reference>
<sequence length="290" mass="32959">MKYHKIAVGLIGIIAVFGFVVPFVTVAHCDSIQVFDDSCFRFGGSPTDFIRLAGAEIYYDYLIYHMNQHLVENPNVDDEVFSISGDIPKEFPNSIVLKYDDTLIHLQPEPRTVMIDLVHNSTVSVFNESNLSYNILSRSFGNTQLFGTVEPDGFWIGNFTNVGVYTYQLDPISEYDTRATSFRVLVIDEPVENMPKSIRHNIACQLFEIDHTKYPYSTGRSCGGSHSESISIDFHKSLRGASSEFKQEFLDKISENAGFLKPEITFDYDGNQRYWSIPFPLLITEVIITR</sequence>
<proteinExistence type="predicted"/>
<dbReference type="RefSeq" id="WP_148703822.1">
    <property type="nucleotide sequence ID" value="NZ_CP010868.1"/>
</dbReference>
<organism evidence="1 2">
    <name type="scientific">Nitrosopumilus piranensis</name>
    <dbReference type="NCBI Taxonomy" id="1582439"/>
    <lineage>
        <taxon>Archaea</taxon>
        <taxon>Nitrososphaerota</taxon>
        <taxon>Nitrososphaeria</taxon>
        <taxon>Nitrosopumilales</taxon>
        <taxon>Nitrosopumilaceae</taxon>
        <taxon>Nitrosopumilus</taxon>
    </lineage>
</organism>
<dbReference type="Proteomes" id="UP000032027">
    <property type="component" value="Chromosome"/>
</dbReference>
<reference evidence="1 2" key="2">
    <citation type="journal article" date="2016" name="ISME J.">
        <title>Physiological and genomic characterization of two novel marine thaumarchaeal strains indicates niche differentiation.</title>
        <authorList>
            <person name="Bayer B."/>
            <person name="Vojvoda J."/>
            <person name="Offre P."/>
            <person name="Alves R.J."/>
            <person name="Elisabeth N.H."/>
            <person name="Garcia J.A."/>
            <person name="Volland J.M."/>
            <person name="Srivastava A."/>
            <person name="Schleper C."/>
            <person name="Herndl G.J."/>
        </authorList>
    </citation>
    <scope>NUCLEOTIDE SEQUENCE [LARGE SCALE GENOMIC DNA]</scope>
    <source>
        <strain evidence="1 2">D3C</strain>
    </source>
</reference>
<gene>
    <name evidence="1" type="ORF">NPIRD3C_1895</name>
</gene>
<dbReference type="PATRIC" id="fig|1582439.9.peg.1956"/>
<protein>
    <submittedName>
        <fullName evidence="1">Uncharacterized protein</fullName>
    </submittedName>
</protein>
<accession>A0A0C5C191</accession>
<dbReference type="EMBL" id="CP010868">
    <property type="protein sequence ID" value="AJM93105.1"/>
    <property type="molecule type" value="Genomic_DNA"/>
</dbReference>
<dbReference type="STRING" id="1582439.NPIRD3C_1895"/>
<evidence type="ECO:0000313" key="1">
    <source>
        <dbReference type="EMBL" id="AJM93105.1"/>
    </source>
</evidence>
<keyword evidence="2" id="KW-1185">Reference proteome</keyword>
<dbReference type="KEGG" id="nid:NPIRD3C_1895"/>